<dbReference type="WBParaSite" id="GPLIN_000177700">
    <property type="protein sequence ID" value="GPLIN_000177700"/>
    <property type="gene ID" value="GPLIN_000177700"/>
</dbReference>
<protein>
    <submittedName>
        <fullName evidence="4">Secreted protein</fullName>
    </submittedName>
</protein>
<keyword evidence="2" id="KW-0732">Signal</keyword>
<feature type="signal peptide" evidence="2">
    <location>
        <begin position="1"/>
        <end position="20"/>
    </location>
</feature>
<proteinExistence type="predicted"/>
<evidence type="ECO:0000256" key="2">
    <source>
        <dbReference type="SAM" id="SignalP"/>
    </source>
</evidence>
<feature type="chain" id="PRO_5008146333" evidence="2">
    <location>
        <begin position="21"/>
        <end position="171"/>
    </location>
</feature>
<dbReference type="AlphaFoldDB" id="A0A183BME2"/>
<feature type="region of interest" description="Disordered" evidence="1">
    <location>
        <begin position="91"/>
        <end position="119"/>
    </location>
</feature>
<reference evidence="4" key="3">
    <citation type="submission" date="2016-06" db="UniProtKB">
        <authorList>
            <consortium name="WormBaseParasite"/>
        </authorList>
    </citation>
    <scope>IDENTIFICATION</scope>
</reference>
<keyword evidence="3" id="KW-1185">Reference proteome</keyword>
<evidence type="ECO:0000313" key="3">
    <source>
        <dbReference type="Proteomes" id="UP000050741"/>
    </source>
</evidence>
<reference evidence="3" key="1">
    <citation type="submission" date="2013-12" db="EMBL/GenBank/DDBJ databases">
        <authorList>
            <person name="Aslett M."/>
        </authorList>
    </citation>
    <scope>NUCLEOTIDE SEQUENCE [LARGE SCALE GENOMIC DNA]</scope>
    <source>
        <strain evidence="3">Lindley</strain>
    </source>
</reference>
<evidence type="ECO:0000256" key="1">
    <source>
        <dbReference type="SAM" id="MobiDB-lite"/>
    </source>
</evidence>
<feature type="compositionally biased region" description="Basic and acidic residues" evidence="1">
    <location>
        <begin position="91"/>
        <end position="102"/>
    </location>
</feature>
<organism evidence="3 4">
    <name type="scientific">Globodera pallida</name>
    <name type="common">Potato cyst nematode worm</name>
    <name type="synonym">Heterodera pallida</name>
    <dbReference type="NCBI Taxonomy" id="36090"/>
    <lineage>
        <taxon>Eukaryota</taxon>
        <taxon>Metazoa</taxon>
        <taxon>Ecdysozoa</taxon>
        <taxon>Nematoda</taxon>
        <taxon>Chromadorea</taxon>
        <taxon>Rhabditida</taxon>
        <taxon>Tylenchina</taxon>
        <taxon>Tylenchomorpha</taxon>
        <taxon>Tylenchoidea</taxon>
        <taxon>Heteroderidae</taxon>
        <taxon>Heteroderinae</taxon>
        <taxon>Globodera</taxon>
    </lineage>
</organism>
<accession>A0A183BME2</accession>
<name>A0A183BME2_GLOPA</name>
<reference evidence="3" key="2">
    <citation type="submission" date="2014-05" db="EMBL/GenBank/DDBJ databases">
        <title>The genome and life-stage specific transcriptomes of Globodera pallida elucidate key aspects of plant parasitism by a cyst nematode.</title>
        <authorList>
            <person name="Cotton J.A."/>
            <person name="Lilley C.J."/>
            <person name="Jones L.M."/>
            <person name="Kikuchi T."/>
            <person name="Reid A.J."/>
            <person name="Thorpe P."/>
            <person name="Tsai I.J."/>
            <person name="Beasley H."/>
            <person name="Blok V."/>
            <person name="Cock P.J.A."/>
            <person name="Van den Akker S.E."/>
            <person name="Holroyd N."/>
            <person name="Hunt M."/>
            <person name="Mantelin S."/>
            <person name="Naghra H."/>
            <person name="Pain A."/>
            <person name="Palomares-Rius J.E."/>
            <person name="Zarowiecki M."/>
            <person name="Berriman M."/>
            <person name="Jones J.T."/>
            <person name="Urwin P.E."/>
        </authorList>
    </citation>
    <scope>NUCLEOTIDE SEQUENCE [LARGE SCALE GENOMIC DNA]</scope>
    <source>
        <strain evidence="3">Lindley</strain>
    </source>
</reference>
<sequence length="171" mass="19491">MLMLLLLLFLSHSYPPIVSCLTYSLNATALDGLWHRAAVMALLRLQAKSLITELNLSTIERIVFKECEREAQKVVEMAKCVTKLLRRRESFDAKEKGEEQRKASNWAETEADERKKPKPREEPEFLLQRLFRVMKQALGGGEGTFAQFWMGGGGTTAQDKVKQNQKFIEAS</sequence>
<evidence type="ECO:0000313" key="4">
    <source>
        <dbReference type="WBParaSite" id="GPLIN_000177700"/>
    </source>
</evidence>
<dbReference type="Proteomes" id="UP000050741">
    <property type="component" value="Unassembled WGS sequence"/>
</dbReference>